<dbReference type="EMBL" id="BPUB01000001">
    <property type="protein sequence ID" value="GJG57680.1"/>
    <property type="molecule type" value="Genomic_DNA"/>
</dbReference>
<reference evidence="5" key="1">
    <citation type="journal article" date="2022" name="Int. J. Syst. Evol. Microbiol.">
        <title>Prevotella lacticifex sp. nov., isolated from the rumen of cows.</title>
        <authorList>
            <person name="Shinkai T."/>
            <person name="Ikeyama N."/>
            <person name="Kumagai M."/>
            <person name="Ohmori H."/>
            <person name="Sakamoto M."/>
            <person name="Ohkuma M."/>
            <person name="Mitsumori M."/>
        </authorList>
    </citation>
    <scope>NUCLEOTIDE SEQUENCE</scope>
    <source>
        <strain evidence="5">R5076</strain>
    </source>
</reference>
<dbReference type="EMBL" id="BPUB01000002">
    <property type="protein sequence ID" value="GJG59534.1"/>
    <property type="molecule type" value="Genomic_DNA"/>
</dbReference>
<name>A0A9R1C7Z7_9BACT</name>
<dbReference type="EMBL" id="BPUB01000003">
    <property type="protein sequence ID" value="GJG60285.1"/>
    <property type="molecule type" value="Genomic_DNA"/>
</dbReference>
<protein>
    <recommendedName>
        <fullName evidence="2">Transposase IS204/IS1001/IS1096/IS1165 DDE domain-containing protein</fullName>
    </recommendedName>
</protein>
<evidence type="ECO:0000313" key="6">
    <source>
        <dbReference type="EMBL" id="GJG57808.1"/>
    </source>
</evidence>
<feature type="region of interest" description="Disordered" evidence="1">
    <location>
        <begin position="161"/>
        <end position="217"/>
    </location>
</feature>
<dbReference type="EMBL" id="BPUB01000001">
    <property type="protein sequence ID" value="GJG57674.1"/>
    <property type="molecule type" value="Genomic_DNA"/>
</dbReference>
<evidence type="ECO:0000313" key="7">
    <source>
        <dbReference type="EMBL" id="GJG58069.1"/>
    </source>
</evidence>
<evidence type="ECO:0000313" key="3">
    <source>
        <dbReference type="EMBL" id="GJG57237.1"/>
    </source>
</evidence>
<dbReference type="Pfam" id="PF01610">
    <property type="entry name" value="DDE_Tnp_ISL3"/>
    <property type="match status" value="1"/>
</dbReference>
<dbReference type="InterPro" id="IPR002560">
    <property type="entry name" value="Transposase_DDE"/>
</dbReference>
<feature type="compositionally biased region" description="Basic and acidic residues" evidence="1">
    <location>
        <begin position="164"/>
        <end position="194"/>
    </location>
</feature>
<sequence length="360" mass="42159">MDAFPVTAQCVGRFFRTDGKYLGRAYKEHLSGFTDWDQKEHAGEWVLQEKNMGERLCIDETMLHHDLITFLSNRDGHCKKGTLIAAVKGTTVADVTKHFDEIQEESRNKVKEVSMDFSDSMMGIVKKSFPQAEIVIDHFHVIQLYTTRGLDAMRMKLKRTNTTEVKREEREFRKQQEKRAKARDRYAETHEVKKSKNGKRLGRPRKRKNEKFEPKKLSNGETKADLLTHVRYPLTKNHNDWTDFQKEEMRLLFEIEPKMKAAYGLLCALRNIFSKKKDRKSAKKALHKWYKNVGRTRIREIISVRDTIKAKEEYVLNFFNNRSTNAPAESLNSKIKGLRAQVHGVSDLPFFMFRCFTIFG</sequence>
<dbReference type="Proteomes" id="UP000825483">
    <property type="component" value="Unassembled WGS sequence"/>
</dbReference>
<evidence type="ECO:0000313" key="14">
    <source>
        <dbReference type="Proteomes" id="UP000825483"/>
    </source>
</evidence>
<evidence type="ECO:0000313" key="5">
    <source>
        <dbReference type="EMBL" id="GJG57680.1"/>
    </source>
</evidence>
<dbReference type="EMBL" id="BPUB01000002">
    <property type="protein sequence ID" value="GJG59442.1"/>
    <property type="molecule type" value="Genomic_DNA"/>
</dbReference>
<comment type="caution">
    <text evidence="5">The sequence shown here is derived from an EMBL/GenBank/DDBJ whole genome shotgun (WGS) entry which is preliminary data.</text>
</comment>
<dbReference type="EMBL" id="BPUB01000001">
    <property type="protein sequence ID" value="GJG57808.1"/>
    <property type="molecule type" value="Genomic_DNA"/>
</dbReference>
<dbReference type="EMBL" id="BPUB01000002">
    <property type="protein sequence ID" value="GJG58801.1"/>
    <property type="molecule type" value="Genomic_DNA"/>
</dbReference>
<accession>A0A9R1C7Z7</accession>
<gene>
    <name evidence="3" type="ORF">PRLR5076_00880</name>
    <name evidence="4" type="ORF">PRLR5076_05250</name>
    <name evidence="5" type="ORF">PRLR5076_05310</name>
    <name evidence="6" type="ORF">PRLR5076_06590</name>
    <name evidence="7" type="ORF">PRLR5076_09200</name>
    <name evidence="8" type="ORF">PRLR5076_16520</name>
    <name evidence="9" type="ORF">PRLR5076_21340</name>
    <name evidence="10" type="ORF">PRLR5076_22930</name>
    <name evidence="11" type="ORF">PRLR5076_23850</name>
    <name evidence="12" type="ORF">PRLR5076_23990</name>
    <name evidence="13" type="ORF">PRLR5076_31360</name>
</gene>
<evidence type="ECO:0000313" key="8">
    <source>
        <dbReference type="EMBL" id="GJG58801.1"/>
    </source>
</evidence>
<feature type="compositionally biased region" description="Basic residues" evidence="1">
    <location>
        <begin position="195"/>
        <end position="209"/>
    </location>
</feature>
<evidence type="ECO:0000259" key="2">
    <source>
        <dbReference type="Pfam" id="PF01610"/>
    </source>
</evidence>
<dbReference type="PANTHER" id="PTHR33498:SF1">
    <property type="entry name" value="TRANSPOSASE FOR INSERTION SEQUENCE ELEMENT IS1557"/>
    <property type="match status" value="1"/>
</dbReference>
<evidence type="ECO:0000313" key="12">
    <source>
        <dbReference type="EMBL" id="GJG59548.1"/>
    </source>
</evidence>
<dbReference type="EMBL" id="BPUB01000001">
    <property type="protein sequence ID" value="GJG57237.1"/>
    <property type="molecule type" value="Genomic_DNA"/>
</dbReference>
<evidence type="ECO:0000313" key="13">
    <source>
        <dbReference type="EMBL" id="GJG60285.1"/>
    </source>
</evidence>
<dbReference type="AlphaFoldDB" id="A0A9R1C7Z7"/>
<dbReference type="EMBL" id="BPUB01000002">
    <property type="protein sequence ID" value="GJG59283.1"/>
    <property type="molecule type" value="Genomic_DNA"/>
</dbReference>
<dbReference type="PANTHER" id="PTHR33498">
    <property type="entry name" value="TRANSPOSASE FOR INSERTION SEQUENCE ELEMENT IS1557"/>
    <property type="match status" value="1"/>
</dbReference>
<evidence type="ECO:0000256" key="1">
    <source>
        <dbReference type="SAM" id="MobiDB-lite"/>
    </source>
</evidence>
<evidence type="ECO:0000313" key="4">
    <source>
        <dbReference type="EMBL" id="GJG57674.1"/>
    </source>
</evidence>
<dbReference type="EMBL" id="BPUB01000001">
    <property type="protein sequence ID" value="GJG58069.1"/>
    <property type="molecule type" value="Genomic_DNA"/>
</dbReference>
<dbReference type="InterPro" id="IPR047951">
    <property type="entry name" value="Transpos_ISL3"/>
</dbReference>
<evidence type="ECO:0000313" key="10">
    <source>
        <dbReference type="EMBL" id="GJG59442.1"/>
    </source>
</evidence>
<evidence type="ECO:0000313" key="9">
    <source>
        <dbReference type="EMBL" id="GJG59283.1"/>
    </source>
</evidence>
<organism evidence="5 14">
    <name type="scientific">Prevotella lacticifex</name>
    <dbReference type="NCBI Taxonomy" id="2854755"/>
    <lineage>
        <taxon>Bacteria</taxon>
        <taxon>Pseudomonadati</taxon>
        <taxon>Bacteroidota</taxon>
        <taxon>Bacteroidia</taxon>
        <taxon>Bacteroidales</taxon>
        <taxon>Prevotellaceae</taxon>
        <taxon>Prevotella</taxon>
    </lineage>
</organism>
<evidence type="ECO:0000313" key="11">
    <source>
        <dbReference type="EMBL" id="GJG59534.1"/>
    </source>
</evidence>
<keyword evidence="14" id="KW-1185">Reference proteome</keyword>
<proteinExistence type="predicted"/>
<feature type="domain" description="Transposase IS204/IS1001/IS1096/IS1165 DDE" evidence="2">
    <location>
        <begin position="56"/>
        <end position="354"/>
    </location>
</feature>
<dbReference type="EMBL" id="BPUB01000002">
    <property type="protein sequence ID" value="GJG59548.1"/>
    <property type="molecule type" value="Genomic_DNA"/>
</dbReference>